<feature type="chain" id="PRO_5011409394" evidence="17">
    <location>
        <begin position="22"/>
        <end position="2707"/>
    </location>
</feature>
<dbReference type="InterPro" id="IPR013151">
    <property type="entry name" value="Immunoglobulin_dom"/>
</dbReference>
<reference evidence="21" key="1">
    <citation type="submission" date="2007-03" db="EMBL/GenBank/DDBJ databases">
        <title>Annotation of Culex pipiens quinquefasciatus.</title>
        <authorList>
            <consortium name="The Broad Institute Genome Sequencing Platform"/>
            <person name="Atkinson P.W."/>
            <person name="Hemingway J."/>
            <person name="Christensen B.M."/>
            <person name="Higgs S."/>
            <person name="Kodira C."/>
            <person name="Hannick L."/>
            <person name="Megy K."/>
            <person name="O'Leary S."/>
            <person name="Pearson M."/>
            <person name="Haas B.J."/>
            <person name="Mauceli E."/>
            <person name="Wortman J.R."/>
            <person name="Lee N.H."/>
            <person name="Guigo R."/>
            <person name="Stanke M."/>
            <person name="Alvarado L."/>
            <person name="Amedeo P."/>
            <person name="Antoine C.H."/>
            <person name="Arensburger P."/>
            <person name="Bidwell S.L."/>
            <person name="Crawford M."/>
            <person name="Camaro F."/>
            <person name="Devon K."/>
            <person name="Engels R."/>
            <person name="Hammond M."/>
            <person name="Howarth C."/>
            <person name="Koehrsen M."/>
            <person name="Lawson D."/>
            <person name="Montgomery P."/>
            <person name="Nene V."/>
            <person name="Nusbaum C."/>
            <person name="Puiu D."/>
            <person name="Romero-Severson J."/>
            <person name="Severson D.W."/>
            <person name="Shumway M."/>
            <person name="Sisk P."/>
            <person name="Stolte C."/>
            <person name="Zeng Q."/>
            <person name="Eisenstadt E."/>
            <person name="Fraser-Liggett C."/>
            <person name="Strausberg R."/>
            <person name="Galagan J."/>
            <person name="Birren B."/>
            <person name="Collins F.H."/>
        </authorList>
    </citation>
    <scope>NUCLEOTIDE SEQUENCE [LARGE SCALE GENOMIC DNA]</scope>
    <source>
        <strain evidence="21">JHB</strain>
    </source>
</reference>
<dbReference type="PROSITE" id="PS00010">
    <property type="entry name" value="ASX_HYDROXYL"/>
    <property type="match status" value="2"/>
</dbReference>
<dbReference type="InterPro" id="IPR003598">
    <property type="entry name" value="Ig_sub2"/>
</dbReference>
<dbReference type="PROSITE" id="PS50234">
    <property type="entry name" value="VWFA"/>
    <property type="match status" value="1"/>
</dbReference>
<dbReference type="GO" id="GO:0005509">
    <property type="term" value="F:calcium ion binding"/>
    <property type="evidence" value="ECO:0007669"/>
    <property type="project" value="InterPro"/>
</dbReference>
<feature type="domain" description="Ig-like" evidence="20">
    <location>
        <begin position="1858"/>
        <end position="1954"/>
    </location>
</feature>
<dbReference type="GO" id="GO:0030424">
    <property type="term" value="C:axon"/>
    <property type="evidence" value="ECO:0007669"/>
    <property type="project" value="TreeGrafter"/>
</dbReference>
<dbReference type="InterPro" id="IPR001881">
    <property type="entry name" value="EGF-like_Ca-bd_dom"/>
</dbReference>
<dbReference type="PROSITE" id="PS50092">
    <property type="entry name" value="TSP1"/>
    <property type="match status" value="4"/>
</dbReference>
<dbReference type="Pfam" id="PF25106">
    <property type="entry name" value="VWA_4"/>
    <property type="match status" value="1"/>
</dbReference>
<feature type="domain" description="Ig-like" evidence="20">
    <location>
        <begin position="1959"/>
        <end position="2043"/>
    </location>
</feature>
<dbReference type="InterPro" id="IPR002035">
    <property type="entry name" value="VWF_A"/>
</dbReference>
<dbReference type="SMART" id="SM00209">
    <property type="entry name" value="TSP1"/>
    <property type="match status" value="4"/>
</dbReference>
<dbReference type="Pfam" id="PF23560">
    <property type="entry name" value="GBD_Hemicentin"/>
    <property type="match status" value="1"/>
</dbReference>
<dbReference type="VEuPathDB" id="VectorBase:CQUJHB014775"/>
<dbReference type="VEuPathDB" id="VectorBase:CPIJ018622"/>
<sequence length="2707" mass="297347">MRIGWLVLALSSAHFAIISTASRNATDNDELWTLLLNGRLDQIKTKTAAEVRPAVSASSSEEEPAVHSQTGSVEDDDDAAADKAAIFDDEQLFGGVQDTSKEKLVGDDNETTVSTAALFDEAFASSGDGEGGEELDDKDGMQADAGGGMDDEIFDVLRRQPASREVLGLLGLLKERNKTEDLMQKLKNVVRPMAERIADGLPSILEDKEVPAEPNEPVQAESLVSDSAHLPPVTNILIPKLGEKLSTIRKSYEAPADGQRSLVIVFDATGSMLDDLHQLREGAKLIIDEITQLKNNPIYNYVFVPFRDPQVGPRLVTRNKDELLQALENLQIYGGGDCPENAMAALSDAIEASLPNSFVYVFTDATAKDFKLDQRVLRLVQQKQTPITFLLTGFCDGRDTPGHEVMRDIAAASNGQIIDLKKDQIEQVLVSIKGMLDIDHVPLKAVDSKQGETHDIDLNVDGTLKEFSVSVSGHRPSIEIIDPHQVPYNNTKSVLDLENIKVVNVAGPSPGKWNIKAGSNSSNSVRLSGNSDVKFNFGFSPSKPSTIEALSRQPVLNVDNVLTVHPSQPNLVGNLSHVTIDSHDTNQLGATNFKFNLKLHPHQLTDSTPVFVTPTFKTPRQKFKISVVGSDSSGNPLDRLISTAIQAVGLTVPEMSLDIADVELLEGDSLKISCRADSASAMLVQWKRFDRLLAESSFDSTGVLDLALSNVTTKHSGRYTCRAANSVGEQEIVASVKVSPRPEPEVGVYPKDIVAFEGERMLFLRCILKNIDSSASVVWSHNGNKLNHALGKEYLEIHNITSKDDGSYECRVESNGRIHWDSTRLSVEYGPKAPNAPLMVTAPYGQPLTVECGLSGNPQPAVSWSFQSLEDSEEHALMVTDFNLSVPAVTPDVEGFYTCEGSNRHGSAKSVVFVRGDANDPPKIPKPEEQILYVKPGAKVVLNCSCDLCQPLSEYIWTNGRLTFESSAYEVQGNVRVYLNVEQSRNAIQYRLTIDDFGPEDQGSYSCILSNAHGADSIVTEVRLMETPQVDGVLVNDNPSSIGVEFIGLEDSVNYLTCDATGLPEPKIQWFVNETALNDDQPFTLLNDNKTLFLIEVFDQSYAGKYSCAASNPMGSSTGELSLLYGSAPALSNQPPATMNVEVGDRVALDCDITGYPKPSIDWYFNDHPLYTSEVSFVANLDHSGLYTCNTSNTFGQLSSTTMVLVHGKPQFEVGSPEDAAIAVSKQQNVTLQCIATGFPKVSNPINSSSNAIESETTLTISNISALNQGSYVCNAENALGSAQKVYYLLVKEPPKIIASHPTQVQLLPNQKILLDCTGTGNPPPLATWTKNGTPIRTNTSLELSHTAESSGNYTCTLENVEGTDSQTTEVIVIDPPRKAANISTSDPPIQTKINTPLTLVCPFDNYDSLLWQLNERNLDSYLDLTDVRLLQNILQIEKLRQAHQGTYTCFVENPAGRNNHSFVVGILSPPTIQQADPELAELEEQLRPVAEVSLLSGEQLRLVCHASGSPPPAITWNRDNAVLTRGSELAIESVDSHHTGLYTCVAENDLGVARKVYRLDVMSSPQHWGDPTAFVEVFKDEELRLECGMHANPPASIQWSKENEILDEFEETLELNMIQPQDSGLYTCEAENIFGTAEKKYHVTVYQSAEITSFPPNQTVIAGTVFTLECEAVGSPLPIVSIIHKGEILASSADLEVDGMLLDQSYRVKSKPYALQTQQFLATKLSQYELRLSLSQTNVAEGSAGKYLCLAQNAVGYDERSSKVIVYVPPFVQLNKLKAARNFAILEGLPLYLFCPIGGYPKPALSWFRNGKPIKFNGQTLFMSATTRKDQGNYTCLGENSVGKAELSFSVGILIPPTMINSVVVSDDEVADEPEQEEISILKGDNVTLDCASLGNPKPEIFWTKVVYLDEKLNEQLADKDAVLELYNIESTSTYSCYVNNTAGATQKLFHIVVQSPPRFKTIEYDPKPAVSLHHSLDLNCELVGVPEAEVQWTKDDVVVAGGQGKGLFLASNGHVLRISSARDSDGGQYKCVGRNLHGQVSREFLVIIEVPVSWSPWGDWSACSATCGKGTQFRSRICLLPSGSPAHGHQYNCEGENVQVKNCEMLPCPVNGGWSAWTSWSNCSLECVTEYSGLRSVRFRNRKCDSPAPSLGGKACVGEEYEEEVCSVKFCPTDGGWTPWTKWTPCSETCGFGRTLRWRSCVNPAPRNGGLPCKGSESEIKICKERECIVDGGWSEWSPWSKCSKTCGVGVRSRKRTCDNPEPKNGGRECEGENVELEKCSSKSCRNDALVKHIQRDNKVRVESRFQRKFSPLLTYESKYPVDGDSDYEDQPNEPQKFKVVRNFEFAETPPVEYVDGPVVESDLEDLDEGHHQITVSLKNTVNLTQDTAAYNLNFGGRANSVEYVCATGMVFNETLRRCVDVNECETGEHRCTELGQICVNTNSGYECLCMEGFRMTQGGRCTDINECREDSHECSHFCVNNPGGYGCLCPAGHLLAADGKTCTRRRTREEPAFSIMNYETNCPEGYQLDGNKCLDIDECALKEDECNEEQSCLNTKGSYLCVPTACPEDYDTDILLNQCYRDCREAYDLACPDGALVEQTLTYKVISLKRFSAKQPIAVLSIPAFQHATMSTNFSFLERTYEHVFALEKTPQASANGGAVYLYANRKFQRGKIYKLKVVARAFGVESGTMDYVHRFVVYVHCVE</sequence>
<dbReference type="PROSITE" id="PS50835">
    <property type="entry name" value="IG_LIKE"/>
    <property type="match status" value="13"/>
</dbReference>
<feature type="domain" description="Ig-like" evidence="20">
    <location>
        <begin position="1566"/>
        <end position="1645"/>
    </location>
</feature>
<dbReference type="EnsemblMetazoa" id="CPIJ018622-RA">
    <property type="protein sequence ID" value="CPIJ018622-PA"/>
    <property type="gene ID" value="CPIJ018622"/>
</dbReference>
<dbReference type="InterPro" id="IPR013783">
    <property type="entry name" value="Ig-like_fold"/>
</dbReference>
<feature type="domain" description="Ig-like" evidence="20">
    <location>
        <begin position="1650"/>
        <end position="1766"/>
    </location>
</feature>
<evidence type="ECO:0000256" key="14">
    <source>
        <dbReference type="ARBA" id="ARBA00023319"/>
    </source>
</evidence>
<keyword evidence="6" id="KW-0812">Transmembrane</keyword>
<evidence type="ECO:0000256" key="6">
    <source>
        <dbReference type="ARBA" id="ARBA00022692"/>
    </source>
</evidence>
<dbReference type="SMART" id="SM00181">
    <property type="entry name" value="EGF"/>
    <property type="match status" value="4"/>
</dbReference>
<evidence type="ECO:0000256" key="1">
    <source>
        <dbReference type="ARBA" id="ARBA00004479"/>
    </source>
</evidence>
<dbReference type="InterPro" id="IPR007110">
    <property type="entry name" value="Ig-like_dom"/>
</dbReference>
<dbReference type="InterPro" id="IPR013098">
    <property type="entry name" value="Ig_I-set"/>
</dbReference>
<evidence type="ECO:0000313" key="22">
    <source>
        <dbReference type="EnsemblMetazoa" id="CPIJ018622-PA"/>
    </source>
</evidence>
<dbReference type="Gene3D" id="3.40.50.410">
    <property type="entry name" value="von Willebrand factor, type A domain"/>
    <property type="match status" value="1"/>
</dbReference>
<dbReference type="InterPro" id="IPR000742">
    <property type="entry name" value="EGF"/>
</dbReference>
<dbReference type="SUPFAM" id="SSF53300">
    <property type="entry name" value="vWA-like"/>
    <property type="match status" value="1"/>
</dbReference>
<evidence type="ECO:0000259" key="20">
    <source>
        <dbReference type="PROSITE" id="PS50835"/>
    </source>
</evidence>
<evidence type="ECO:0000256" key="16">
    <source>
        <dbReference type="SAM" id="MobiDB-lite"/>
    </source>
</evidence>
<dbReference type="PROSITE" id="PS50026">
    <property type="entry name" value="EGF_3"/>
    <property type="match status" value="1"/>
</dbReference>
<dbReference type="FunFam" id="2.20.100.10:FF:000007">
    <property type="entry name" value="Thrombospondin 1"/>
    <property type="match status" value="1"/>
</dbReference>
<dbReference type="SUPFAM" id="SSF82895">
    <property type="entry name" value="TSP-1 type 1 repeat"/>
    <property type="match status" value="4"/>
</dbReference>
<keyword evidence="3" id="KW-0964">Secreted</keyword>
<keyword evidence="14" id="KW-0393">Immunoglobulin domain</keyword>
<feature type="domain" description="Ig-like" evidence="20">
    <location>
        <begin position="1129"/>
        <end position="1287"/>
    </location>
</feature>
<dbReference type="Pfam" id="PF00047">
    <property type="entry name" value="ig"/>
    <property type="match status" value="2"/>
</dbReference>
<evidence type="ECO:0000313" key="23">
    <source>
        <dbReference type="Proteomes" id="UP000002320"/>
    </source>
</evidence>
<dbReference type="PANTHER" id="PTHR45080:SF8">
    <property type="entry name" value="IG-LIKE DOMAIN-CONTAINING PROTEIN"/>
    <property type="match status" value="1"/>
</dbReference>
<keyword evidence="5" id="KW-0254">Endocytosis</keyword>
<evidence type="ECO:0000256" key="4">
    <source>
        <dbReference type="ARBA" id="ARBA00022536"/>
    </source>
</evidence>
<dbReference type="InterPro" id="IPR050958">
    <property type="entry name" value="Cell_Adh-Cytoskel_Orgn"/>
</dbReference>
<organism>
    <name type="scientific">Culex quinquefasciatus</name>
    <name type="common">Southern house mosquito</name>
    <name type="synonym">Culex pungens</name>
    <dbReference type="NCBI Taxonomy" id="7176"/>
    <lineage>
        <taxon>Eukaryota</taxon>
        <taxon>Metazoa</taxon>
        <taxon>Ecdysozoa</taxon>
        <taxon>Arthropoda</taxon>
        <taxon>Hexapoda</taxon>
        <taxon>Insecta</taxon>
        <taxon>Pterygota</taxon>
        <taxon>Neoptera</taxon>
        <taxon>Endopterygota</taxon>
        <taxon>Diptera</taxon>
        <taxon>Nematocera</taxon>
        <taxon>Culicoidea</taxon>
        <taxon>Culicidae</taxon>
        <taxon>Culicinae</taxon>
        <taxon>Culicini</taxon>
        <taxon>Culex</taxon>
        <taxon>Culex</taxon>
    </lineage>
</organism>
<dbReference type="GO" id="GO:0032991">
    <property type="term" value="C:protein-containing complex"/>
    <property type="evidence" value="ECO:0007669"/>
    <property type="project" value="UniProtKB-ARBA"/>
</dbReference>
<keyword evidence="8" id="KW-0677">Repeat</keyword>
<dbReference type="SMART" id="SM00408">
    <property type="entry name" value="IGc2"/>
    <property type="match status" value="15"/>
</dbReference>
<dbReference type="Pfam" id="PF07679">
    <property type="entry name" value="I-set"/>
    <property type="match status" value="5"/>
</dbReference>
<dbReference type="Gene3D" id="2.20.100.10">
    <property type="entry name" value="Thrombospondin type-1 (TSP1) repeat"/>
    <property type="match status" value="4"/>
</dbReference>
<keyword evidence="9" id="KW-1133">Transmembrane helix</keyword>
<evidence type="ECO:0000256" key="8">
    <source>
        <dbReference type="ARBA" id="ARBA00022737"/>
    </source>
</evidence>
<evidence type="ECO:0000256" key="5">
    <source>
        <dbReference type="ARBA" id="ARBA00022583"/>
    </source>
</evidence>
<dbReference type="SMART" id="SM00327">
    <property type="entry name" value="VWA"/>
    <property type="match status" value="1"/>
</dbReference>
<dbReference type="SMART" id="SM00179">
    <property type="entry name" value="EGF_CA"/>
    <property type="match status" value="3"/>
</dbReference>
<evidence type="ECO:0000256" key="9">
    <source>
        <dbReference type="ARBA" id="ARBA00022989"/>
    </source>
</evidence>
<evidence type="ECO:0000259" key="18">
    <source>
        <dbReference type="PROSITE" id="PS50026"/>
    </source>
</evidence>
<feature type="region of interest" description="Disordered" evidence="16">
    <location>
        <begin position="51"/>
        <end position="78"/>
    </location>
</feature>
<dbReference type="GO" id="GO:0050808">
    <property type="term" value="P:synapse organization"/>
    <property type="evidence" value="ECO:0007669"/>
    <property type="project" value="TreeGrafter"/>
</dbReference>
<feature type="domain" description="Ig-like" evidence="20">
    <location>
        <begin position="831"/>
        <end position="915"/>
    </location>
</feature>
<dbReference type="InterPro" id="IPR036465">
    <property type="entry name" value="vWFA_dom_sf"/>
</dbReference>
<dbReference type="InterPro" id="IPR009030">
    <property type="entry name" value="Growth_fac_rcpt_cys_sf"/>
</dbReference>
<name>B0XGP5_CULQU</name>
<dbReference type="InterPro" id="IPR003599">
    <property type="entry name" value="Ig_sub"/>
</dbReference>
<evidence type="ECO:0000256" key="15">
    <source>
        <dbReference type="PROSITE-ProRule" id="PRU00076"/>
    </source>
</evidence>
<evidence type="ECO:0000256" key="10">
    <source>
        <dbReference type="ARBA" id="ARBA00023136"/>
    </source>
</evidence>
<evidence type="ECO:0000259" key="19">
    <source>
        <dbReference type="PROSITE" id="PS50234"/>
    </source>
</evidence>
<dbReference type="OrthoDB" id="9988752at2759"/>
<gene>
    <name evidence="22" type="primary">6052567</name>
    <name evidence="21" type="ORF">CpipJ_CPIJ018622</name>
</gene>
<dbReference type="InterPro" id="IPR049883">
    <property type="entry name" value="NOTCH1_EGF-like"/>
</dbReference>
<dbReference type="EMBL" id="DS233048">
    <property type="protein sequence ID" value="EDS27739.1"/>
    <property type="molecule type" value="Genomic_DNA"/>
</dbReference>
<dbReference type="InterPro" id="IPR056475">
    <property type="entry name" value="GBD_Hemicentin/VWA7"/>
</dbReference>
<evidence type="ECO:0000256" key="13">
    <source>
        <dbReference type="ARBA" id="ARBA00023180"/>
    </source>
</evidence>
<dbReference type="GO" id="GO:0006897">
    <property type="term" value="P:endocytosis"/>
    <property type="evidence" value="ECO:0007669"/>
    <property type="project" value="UniProtKB-KW"/>
</dbReference>
<evidence type="ECO:0000256" key="12">
    <source>
        <dbReference type="ARBA" id="ARBA00023170"/>
    </source>
</evidence>
<feature type="domain" description="Ig-like" evidence="20">
    <location>
        <begin position="1478"/>
        <end position="1561"/>
    </location>
</feature>
<dbReference type="STRING" id="7176.B0XGP5"/>
<dbReference type="Pfam" id="PF14670">
    <property type="entry name" value="FXa_inhibition"/>
    <property type="match status" value="1"/>
</dbReference>
<feature type="domain" description="Ig-like" evidence="20">
    <location>
        <begin position="653"/>
        <end position="739"/>
    </location>
</feature>
<dbReference type="GO" id="GO:0008046">
    <property type="term" value="F:axon guidance receptor activity"/>
    <property type="evidence" value="ECO:0007669"/>
    <property type="project" value="TreeGrafter"/>
</dbReference>
<dbReference type="InterPro" id="IPR036383">
    <property type="entry name" value="TSP1_rpt_sf"/>
</dbReference>
<dbReference type="CDD" id="cd00198">
    <property type="entry name" value="vWFA"/>
    <property type="match status" value="1"/>
</dbReference>
<dbReference type="InParanoid" id="B0XGP5"/>
<dbReference type="SUPFAM" id="SSF57184">
    <property type="entry name" value="Growth factor receptor domain"/>
    <property type="match status" value="1"/>
</dbReference>
<dbReference type="GO" id="GO:0007156">
    <property type="term" value="P:homophilic cell adhesion via plasma membrane adhesion molecules"/>
    <property type="evidence" value="ECO:0007669"/>
    <property type="project" value="TreeGrafter"/>
</dbReference>
<dbReference type="GO" id="GO:0005886">
    <property type="term" value="C:plasma membrane"/>
    <property type="evidence" value="ECO:0007669"/>
    <property type="project" value="TreeGrafter"/>
</dbReference>
<dbReference type="Pfam" id="PF13927">
    <property type="entry name" value="Ig_3"/>
    <property type="match status" value="3"/>
</dbReference>
<dbReference type="Pfam" id="PF00090">
    <property type="entry name" value="TSP_1"/>
    <property type="match status" value="4"/>
</dbReference>
<dbReference type="SUPFAM" id="SSF48726">
    <property type="entry name" value="Immunoglobulin"/>
    <property type="match status" value="14"/>
</dbReference>
<dbReference type="Gene3D" id="2.60.40.10">
    <property type="entry name" value="Immunoglobulins"/>
    <property type="match status" value="15"/>
</dbReference>
<dbReference type="VEuPathDB" id="VectorBase:CQUJHB001307"/>
<feature type="domain" description="Ig-like" evidence="20">
    <location>
        <begin position="922"/>
        <end position="1025"/>
    </location>
</feature>
<feature type="domain" description="Ig-like" evidence="20">
    <location>
        <begin position="744"/>
        <end position="826"/>
    </location>
</feature>
<dbReference type="PROSITE" id="PS01186">
    <property type="entry name" value="EGF_2"/>
    <property type="match status" value="1"/>
</dbReference>
<dbReference type="Gene3D" id="2.10.25.10">
    <property type="entry name" value="Laminin"/>
    <property type="match status" value="3"/>
</dbReference>
<comment type="caution">
    <text evidence="15">Lacks conserved residue(s) required for the propagation of feature annotation.</text>
</comment>
<dbReference type="eggNOG" id="KOG4475">
    <property type="taxonomic scope" value="Eukaryota"/>
</dbReference>
<dbReference type="InterPro" id="IPR036179">
    <property type="entry name" value="Ig-like_dom_sf"/>
</dbReference>
<dbReference type="KEGG" id="cqu:CpipJ_CPIJ018622"/>
<keyword evidence="23" id="KW-1185">Reference proteome</keyword>
<dbReference type="VEuPathDB" id="VectorBase:CQUJHB013077"/>
<evidence type="ECO:0000256" key="2">
    <source>
        <dbReference type="ARBA" id="ARBA00004613"/>
    </source>
</evidence>
<dbReference type="InterPro" id="IPR056861">
    <property type="entry name" value="HMCN1-like_VWA"/>
</dbReference>
<evidence type="ECO:0000256" key="17">
    <source>
        <dbReference type="SAM" id="SignalP"/>
    </source>
</evidence>
<dbReference type="CDD" id="cd00054">
    <property type="entry name" value="EGF_CA"/>
    <property type="match status" value="3"/>
</dbReference>
<dbReference type="OMA" id="VQWPPLA"/>
<dbReference type="FunFam" id="2.20.100.10:FF:000001">
    <property type="entry name" value="semaphorin-5A isoform X1"/>
    <property type="match status" value="3"/>
</dbReference>
<dbReference type="CDD" id="cd00096">
    <property type="entry name" value="Ig"/>
    <property type="match status" value="2"/>
</dbReference>
<dbReference type="PANTHER" id="PTHR45080">
    <property type="entry name" value="CONTACTIN 5"/>
    <property type="match status" value="1"/>
</dbReference>
<dbReference type="Pfam" id="PF07645">
    <property type="entry name" value="EGF_CA"/>
    <property type="match status" value="2"/>
</dbReference>
<reference evidence="22" key="2">
    <citation type="submission" date="2021-02" db="UniProtKB">
        <authorList>
            <consortium name="EnsemblMetazoa"/>
        </authorList>
    </citation>
    <scope>IDENTIFICATION</scope>
    <source>
        <strain evidence="22">JHB</strain>
    </source>
</reference>
<dbReference type="VEuPathDB" id="VectorBase:CQUJHB017368"/>
<dbReference type="HOGENOM" id="CLU_226983_0_0_1"/>
<feature type="region of interest" description="Disordered" evidence="16">
    <location>
        <begin position="124"/>
        <end position="147"/>
    </location>
</feature>
<dbReference type="PROSITE" id="PS01187">
    <property type="entry name" value="EGF_CA"/>
    <property type="match status" value="1"/>
</dbReference>
<accession>B0XGP5</accession>
<dbReference type="Proteomes" id="UP000002320">
    <property type="component" value="Unassembled WGS sequence"/>
</dbReference>
<feature type="domain" description="Ig-like" evidence="20">
    <location>
        <begin position="1770"/>
        <end position="1849"/>
    </location>
</feature>
<dbReference type="FunFam" id="2.10.25.10:FF:000009">
    <property type="entry name" value="Low-density lipoprotein receptor isoform 1"/>
    <property type="match status" value="1"/>
</dbReference>
<keyword evidence="4 15" id="KW-0245">EGF-like domain</keyword>
<dbReference type="InterPro" id="IPR000884">
    <property type="entry name" value="TSP1_rpt"/>
</dbReference>
<keyword evidence="7 17" id="KW-0732">Signal</keyword>
<keyword evidence="10" id="KW-0472">Membrane</keyword>
<evidence type="ECO:0000256" key="3">
    <source>
        <dbReference type="ARBA" id="ARBA00022525"/>
    </source>
</evidence>
<dbReference type="InterPro" id="IPR000152">
    <property type="entry name" value="EGF-type_Asp/Asn_hydroxyl_site"/>
</dbReference>
<evidence type="ECO:0000256" key="11">
    <source>
        <dbReference type="ARBA" id="ARBA00023157"/>
    </source>
</evidence>
<proteinExistence type="predicted"/>
<dbReference type="PRINTS" id="PR01705">
    <property type="entry name" value="TSP1REPEAT"/>
</dbReference>
<feature type="domain" description="Ig-like" evidence="20">
    <location>
        <begin position="1295"/>
        <end position="1372"/>
    </location>
</feature>
<keyword evidence="13" id="KW-0325">Glycoprotein</keyword>
<protein>
    <submittedName>
        <fullName evidence="21">Hemicentin-1</fullName>
    </submittedName>
</protein>
<feature type="signal peptide" evidence="17">
    <location>
        <begin position="1"/>
        <end position="21"/>
    </location>
</feature>
<feature type="domain" description="VWFA" evidence="19">
    <location>
        <begin position="261"/>
        <end position="436"/>
    </location>
</feature>
<evidence type="ECO:0000313" key="21">
    <source>
        <dbReference type="EMBL" id="EDS27739.1"/>
    </source>
</evidence>
<comment type="subcellular location">
    <subcellularLocation>
        <location evidence="1">Membrane</location>
        <topology evidence="1">Single-pass type I membrane protein</topology>
    </subcellularLocation>
    <subcellularLocation>
        <location evidence="2">Secreted</location>
    </subcellularLocation>
</comment>
<dbReference type="GO" id="GO:0043025">
    <property type="term" value="C:neuronal cell body"/>
    <property type="evidence" value="ECO:0007669"/>
    <property type="project" value="TreeGrafter"/>
</dbReference>
<dbReference type="InterPro" id="IPR018097">
    <property type="entry name" value="EGF_Ca-bd_CS"/>
</dbReference>
<dbReference type="GO" id="GO:0005576">
    <property type="term" value="C:extracellular region"/>
    <property type="evidence" value="ECO:0007669"/>
    <property type="project" value="UniProtKB-SubCell"/>
</dbReference>
<feature type="domain" description="Ig-like" evidence="20">
    <location>
        <begin position="1028"/>
        <end position="1122"/>
    </location>
</feature>
<keyword evidence="11" id="KW-1015">Disulfide bond</keyword>
<feature type="domain" description="EGF-like" evidence="18">
    <location>
        <begin position="2423"/>
        <end position="2465"/>
    </location>
</feature>
<keyword evidence="12" id="KW-0675">Receptor</keyword>
<dbReference type="SMART" id="SM00409">
    <property type="entry name" value="IG"/>
    <property type="match status" value="15"/>
</dbReference>
<evidence type="ECO:0000256" key="7">
    <source>
        <dbReference type="ARBA" id="ARBA00022729"/>
    </source>
</evidence>